<keyword evidence="1" id="KW-0732">Signal</keyword>
<sequence length="416" mass="45156">MTKAIRTLALCGALLATTVLATAVRAETAATPASTAPSGAQSIAVPSGVRYELLGRWDVDRLNQILVTDFPKFAGIDVTYTPARNAVKLYRVTYPSVIPEQGNKPIVATGLLAIPDTGGKSFPIVSYQHGTVYGRQEVPSFPDQSPETQLMLAQFAGQGYIVMGADYFGMGVSTEPEGYMVKGSHQMACHDMIRSGRSVLDAMGITSDKLFLGGWSQGGFVTMACLEKLERAGVTVDGAATASAPIDVFALMNGFLNFPRPNDAAWLNSIVILSAFAYENYYGVPGLARSVLNPDYYDAARRAYEREPFEASEIPTDLRKLIRAEYFNPQFFAGSAYGRLLREAQGYRWVIQSPVRNYYGEADEAITQGVGKMAMTYQQAMGAGNTKVEAISTGPTTHRGTYAKAAAEWKRWFDGK</sequence>
<name>A0ABV2QTJ5_9HYPH</name>
<dbReference type="InterPro" id="IPR005152">
    <property type="entry name" value="Lipase_secreted"/>
</dbReference>
<organism evidence="2 3">
    <name type="scientific">Kaistia defluvii</name>
    <dbReference type="NCBI Taxonomy" id="410841"/>
    <lineage>
        <taxon>Bacteria</taxon>
        <taxon>Pseudomonadati</taxon>
        <taxon>Pseudomonadota</taxon>
        <taxon>Alphaproteobacteria</taxon>
        <taxon>Hyphomicrobiales</taxon>
        <taxon>Kaistiaceae</taxon>
        <taxon>Kaistia</taxon>
    </lineage>
</organism>
<dbReference type="SUPFAM" id="SSF53474">
    <property type="entry name" value="alpha/beta-Hydrolases"/>
    <property type="match status" value="1"/>
</dbReference>
<dbReference type="PIRSF" id="PIRSF029171">
    <property type="entry name" value="Esterase_LipA"/>
    <property type="match status" value="1"/>
</dbReference>
<protein>
    <submittedName>
        <fullName evidence="2">Pimeloyl-ACP methyl ester carboxylesterase</fullName>
    </submittedName>
</protein>
<dbReference type="PANTHER" id="PTHR34853:SF1">
    <property type="entry name" value="LIPASE 5"/>
    <property type="match status" value="1"/>
</dbReference>
<dbReference type="Gene3D" id="3.40.50.1820">
    <property type="entry name" value="alpha/beta hydrolase"/>
    <property type="match status" value="1"/>
</dbReference>
<feature type="chain" id="PRO_5046161078" evidence="1">
    <location>
        <begin position="22"/>
        <end position="416"/>
    </location>
</feature>
<dbReference type="InterPro" id="IPR029058">
    <property type="entry name" value="AB_hydrolase_fold"/>
</dbReference>
<comment type="caution">
    <text evidence="2">The sequence shown here is derived from an EMBL/GenBank/DDBJ whole genome shotgun (WGS) entry which is preliminary data.</text>
</comment>
<dbReference type="EMBL" id="JBEPSM010000001">
    <property type="protein sequence ID" value="MET4632340.1"/>
    <property type="molecule type" value="Genomic_DNA"/>
</dbReference>
<evidence type="ECO:0000313" key="3">
    <source>
        <dbReference type="Proteomes" id="UP001549321"/>
    </source>
</evidence>
<dbReference type="Proteomes" id="UP001549321">
    <property type="component" value="Unassembled WGS sequence"/>
</dbReference>
<reference evidence="2 3" key="1">
    <citation type="submission" date="2024-06" db="EMBL/GenBank/DDBJ databases">
        <title>Sorghum-associated microbial communities from plants grown in Nebraska, USA.</title>
        <authorList>
            <person name="Schachtman D."/>
        </authorList>
    </citation>
    <scope>NUCLEOTIDE SEQUENCE [LARGE SCALE GENOMIC DNA]</scope>
    <source>
        <strain evidence="2 3">3207</strain>
    </source>
</reference>
<gene>
    <name evidence="2" type="ORF">ABIE08_000253</name>
</gene>
<dbReference type="PANTHER" id="PTHR34853">
    <property type="match status" value="1"/>
</dbReference>
<proteinExistence type="predicted"/>
<dbReference type="RefSeq" id="WP_354548130.1">
    <property type="nucleotide sequence ID" value="NZ_JBEPSM010000001.1"/>
</dbReference>
<feature type="signal peptide" evidence="1">
    <location>
        <begin position="1"/>
        <end position="21"/>
    </location>
</feature>
<evidence type="ECO:0000256" key="1">
    <source>
        <dbReference type="SAM" id="SignalP"/>
    </source>
</evidence>
<dbReference type="Gene3D" id="1.10.260.160">
    <property type="match status" value="1"/>
</dbReference>
<accession>A0ABV2QTJ5</accession>
<keyword evidence="3" id="KW-1185">Reference proteome</keyword>
<evidence type="ECO:0000313" key="2">
    <source>
        <dbReference type="EMBL" id="MET4632340.1"/>
    </source>
</evidence>